<sequence>MLPDLLQEMGFAADADRPVVGVSACLMGKPVRYDGGHRRHARVHDELAGLVRLVEVCPEVAAGLPVPRPPIQVVEREGARRVYPVAPPHRDLTDALADQANALDAPLSGFVVKSRSPSCGLGTTPVHDQQGRPVALGDGAFAGALARRHPHLPMANDTDLDAPLFAQAFVLRVFCHHHWRTGGVEALTSLRARSGQLDEPLLSGTQRFLDRLAGASL</sequence>
<evidence type="ECO:0000313" key="1">
    <source>
        <dbReference type="EMBL" id="TMW11303.1"/>
    </source>
</evidence>
<organism evidence="1 2">
    <name type="scientific">Alloalcanivorax gelatiniphagus</name>
    <dbReference type="NCBI Taxonomy" id="1194167"/>
    <lineage>
        <taxon>Bacteria</taxon>
        <taxon>Pseudomonadati</taxon>
        <taxon>Pseudomonadota</taxon>
        <taxon>Gammaproteobacteria</taxon>
        <taxon>Oceanospirillales</taxon>
        <taxon>Alcanivoracaceae</taxon>
        <taxon>Alloalcanivorax</taxon>
    </lineage>
</organism>
<dbReference type="PANTHER" id="PTHR30087">
    <property type="entry name" value="INNER MEMBRANE PROTEIN"/>
    <property type="match status" value="1"/>
</dbReference>
<evidence type="ECO:0000313" key="2">
    <source>
        <dbReference type="Proteomes" id="UP000739180"/>
    </source>
</evidence>
<reference evidence="1 2" key="1">
    <citation type="submission" date="2019-05" db="EMBL/GenBank/DDBJ databases">
        <title>Genome of Alcanivorax gelatiniphagus, an oil degrading marine bacteria.</title>
        <authorList>
            <person name="Kwon K.K."/>
        </authorList>
    </citation>
    <scope>NUCLEOTIDE SEQUENCE [LARGE SCALE GENOMIC DNA]</scope>
    <source>
        <strain evidence="1 2">MEBiC 08158</strain>
    </source>
</reference>
<dbReference type="Proteomes" id="UP000739180">
    <property type="component" value="Unassembled WGS sequence"/>
</dbReference>
<dbReference type="PANTHER" id="PTHR30087:SF0">
    <property type="entry name" value="INNER MEMBRANE PROTEIN"/>
    <property type="match status" value="1"/>
</dbReference>
<name>A0ABY2XIM1_9GAMM</name>
<gene>
    <name evidence="1" type="ORF">FGS76_14685</name>
</gene>
<dbReference type="Pfam" id="PF04463">
    <property type="entry name" value="2-thiour_desulf"/>
    <property type="match status" value="1"/>
</dbReference>
<comment type="caution">
    <text evidence="1">The sequence shown here is derived from an EMBL/GenBank/DDBJ whole genome shotgun (WGS) entry which is preliminary data.</text>
</comment>
<dbReference type="InterPro" id="IPR007553">
    <property type="entry name" value="2-thiour_desulf"/>
</dbReference>
<keyword evidence="2" id="KW-1185">Reference proteome</keyword>
<proteinExistence type="predicted"/>
<accession>A0ABY2XIM1</accession>
<dbReference type="RefSeq" id="WP_138773394.1">
    <property type="nucleotide sequence ID" value="NZ_JBHSSX010000071.1"/>
</dbReference>
<protein>
    <submittedName>
        <fullName evidence="1">DUF523 domain-containing protein</fullName>
    </submittedName>
</protein>
<dbReference type="EMBL" id="VCQT01000044">
    <property type="protein sequence ID" value="TMW11303.1"/>
    <property type="molecule type" value="Genomic_DNA"/>
</dbReference>